<sequence length="255" mass="28088">GKYLNISINKGIPIASPKGLENIDFGDFDASDVCWYFNNANPSINAESTDPNGGDYAAIFGNCEVVDSHTLKWELVSPLYFCFPISDFGCLSARMGPQMQKSYDKMGFEWSKANHVGTGPYVQGACIAGDRCTIHKGAGAHWSGNDGNIDSLTQVQVPEVGTRIAMLENGSLDFADMDFKMVPSLLEKGLDFVETMPGSYVNQSIIWAGNLWEEVHARTGEALNPWDAPSYAKDYPWIGDPWQDLYPDKVVYTDT</sequence>
<feature type="domain" description="Solute-binding protein family 5" evidence="1">
    <location>
        <begin position="27"/>
        <end position="187"/>
    </location>
</feature>
<organism evidence="2">
    <name type="scientific">marine metagenome</name>
    <dbReference type="NCBI Taxonomy" id="408172"/>
    <lineage>
        <taxon>unclassified sequences</taxon>
        <taxon>metagenomes</taxon>
        <taxon>ecological metagenomes</taxon>
    </lineage>
</organism>
<feature type="non-terminal residue" evidence="2">
    <location>
        <position position="255"/>
    </location>
</feature>
<dbReference type="SUPFAM" id="SSF53850">
    <property type="entry name" value="Periplasmic binding protein-like II"/>
    <property type="match status" value="1"/>
</dbReference>
<dbReference type="EMBL" id="UINC01187520">
    <property type="protein sequence ID" value="SVE00288.1"/>
    <property type="molecule type" value="Genomic_DNA"/>
</dbReference>
<evidence type="ECO:0000259" key="1">
    <source>
        <dbReference type="Pfam" id="PF00496"/>
    </source>
</evidence>
<dbReference type="Gene3D" id="3.40.190.10">
    <property type="entry name" value="Periplasmic binding protein-like II"/>
    <property type="match status" value="1"/>
</dbReference>
<dbReference type="AlphaFoldDB" id="A0A383A033"/>
<dbReference type="Pfam" id="PF00496">
    <property type="entry name" value="SBP_bac_5"/>
    <property type="match status" value="1"/>
</dbReference>
<reference evidence="2" key="1">
    <citation type="submission" date="2018-05" db="EMBL/GenBank/DDBJ databases">
        <authorList>
            <person name="Lanie J.A."/>
            <person name="Ng W.-L."/>
            <person name="Kazmierczak K.M."/>
            <person name="Andrzejewski T.M."/>
            <person name="Davidsen T.M."/>
            <person name="Wayne K.J."/>
            <person name="Tettelin H."/>
            <person name="Glass J.I."/>
            <person name="Rusch D."/>
            <person name="Podicherti R."/>
            <person name="Tsui H.-C.T."/>
            <person name="Winkler M.E."/>
        </authorList>
    </citation>
    <scope>NUCLEOTIDE SEQUENCE</scope>
</reference>
<protein>
    <recommendedName>
        <fullName evidence="1">Solute-binding protein family 5 domain-containing protein</fullName>
    </recommendedName>
</protein>
<accession>A0A383A033</accession>
<name>A0A383A033_9ZZZZ</name>
<proteinExistence type="predicted"/>
<feature type="non-terminal residue" evidence="2">
    <location>
        <position position="1"/>
    </location>
</feature>
<dbReference type="InterPro" id="IPR000914">
    <property type="entry name" value="SBP_5_dom"/>
</dbReference>
<gene>
    <name evidence="2" type="ORF">METZ01_LOCUS453142</name>
</gene>
<evidence type="ECO:0000313" key="2">
    <source>
        <dbReference type="EMBL" id="SVE00288.1"/>
    </source>
</evidence>